<dbReference type="PANTHER" id="PTHR22946:SF8">
    <property type="entry name" value="ACETYL XYLAN ESTERASE DOMAIN-CONTAINING PROTEIN"/>
    <property type="match status" value="1"/>
</dbReference>
<evidence type="ECO:0000313" key="1">
    <source>
        <dbReference type="EMBL" id="QDU43037.1"/>
    </source>
</evidence>
<name>A0A517ZKQ3_9PLAN</name>
<sequence>MRYLVVSLILVSAICVTDVRGADKAADVTRVLPAGQLPADARLGTPRHLRDKNHPWAPPATKAAWLREADAIRKQVLVSTGLWPLPPRPEPNPTIHGKIERDDYTVEKVFLPSAPGHYVTGNLYRPKNRPGRLPAVLAPHGHWNQGRFYDAGEEAAKKQIEGGGESLMSAARYPLQARMVGLARMGCVVFHYDMVGNADSKQIGHTEGFRDVEALSRLQNFMGLQTYNSLCALDFLASLPDVDTDRLGVSGSSGGGTQTFMLCAIDPRPAAAFPAVMVSSNMQGGCICENASYLRLGINNVAIAALFAPRPLGMTGANDWTIDIETKGLPELKQVYSLYGAQENVDAKAYPQFGHNYNQVARERMYDWMNQHLKIGRDTPYKETDFEPIPPAELSVFDEAHPLPENASDAASLREAVTEYQKQMFDSLLPKSQTDVARYDKTIRAAANVMLDTGVPEAMDLEREDRDTVHESGYDIYKLLVGRTGAQEQVPLIALVSPNFNGEAVLWVHPDGKAGLFTEDGEPKSAVQDLLDEGFAVVGADLFLTGEFVAEGEKPKYPALDEKYAGYTLAYNRSVLANRVRDILTVIGTMVEDENINTIHLIGTGEAGPWAMLARGLAGKTVDKTIVDANGFGFESVTSINDPMLLAGALKYGGLGGLTALAAPAELTVAGTKGVPTAELQPLKTVYDAAQGKLTLIDEKLDMNKAAELLLK</sequence>
<accession>A0A517ZKQ3</accession>
<reference evidence="1 2" key="1">
    <citation type="submission" date="2019-02" db="EMBL/GenBank/DDBJ databases">
        <title>Deep-cultivation of Planctomycetes and their phenomic and genomic characterization uncovers novel biology.</title>
        <authorList>
            <person name="Wiegand S."/>
            <person name="Jogler M."/>
            <person name="Boedeker C."/>
            <person name="Pinto D."/>
            <person name="Vollmers J."/>
            <person name="Rivas-Marin E."/>
            <person name="Kohn T."/>
            <person name="Peeters S.H."/>
            <person name="Heuer A."/>
            <person name="Rast P."/>
            <person name="Oberbeckmann S."/>
            <person name="Bunk B."/>
            <person name="Jeske O."/>
            <person name="Meyerdierks A."/>
            <person name="Storesund J.E."/>
            <person name="Kallscheuer N."/>
            <person name="Luecker S."/>
            <person name="Lage O.M."/>
            <person name="Pohl T."/>
            <person name="Merkel B.J."/>
            <person name="Hornburger P."/>
            <person name="Mueller R.-W."/>
            <person name="Bruemmer F."/>
            <person name="Labrenz M."/>
            <person name="Spormann A.M."/>
            <person name="Op den Camp H."/>
            <person name="Overmann J."/>
            <person name="Amann R."/>
            <person name="Jetten M.S.M."/>
            <person name="Mascher T."/>
            <person name="Medema M.H."/>
            <person name="Devos D.P."/>
            <person name="Kaster A.-K."/>
            <person name="Ovreas L."/>
            <person name="Rohde M."/>
            <person name="Galperin M.Y."/>
            <person name="Jogler C."/>
        </authorList>
    </citation>
    <scope>NUCLEOTIDE SEQUENCE [LARGE SCALE GENOMIC DNA]</scope>
    <source>
        <strain evidence="1 2">Mal52</strain>
    </source>
</reference>
<dbReference type="Gene3D" id="3.40.50.1820">
    <property type="entry name" value="alpha/beta hydrolase"/>
    <property type="match status" value="2"/>
</dbReference>
<dbReference type="KEGG" id="sdyn:Mal52_15080"/>
<dbReference type="AlphaFoldDB" id="A0A517ZKQ3"/>
<dbReference type="PANTHER" id="PTHR22946">
    <property type="entry name" value="DIENELACTONE HYDROLASE DOMAIN-CONTAINING PROTEIN-RELATED"/>
    <property type="match status" value="1"/>
</dbReference>
<keyword evidence="2" id="KW-1185">Reference proteome</keyword>
<evidence type="ECO:0000313" key="2">
    <source>
        <dbReference type="Proteomes" id="UP000319383"/>
    </source>
</evidence>
<dbReference type="Proteomes" id="UP000319383">
    <property type="component" value="Chromosome"/>
</dbReference>
<evidence type="ECO:0008006" key="3">
    <source>
        <dbReference type="Google" id="ProtNLM"/>
    </source>
</evidence>
<proteinExistence type="predicted"/>
<dbReference type="EMBL" id="CP036276">
    <property type="protein sequence ID" value="QDU43037.1"/>
    <property type="molecule type" value="Genomic_DNA"/>
</dbReference>
<organism evidence="1 2">
    <name type="scientific">Symmachiella dynata</name>
    <dbReference type="NCBI Taxonomy" id="2527995"/>
    <lineage>
        <taxon>Bacteria</taxon>
        <taxon>Pseudomonadati</taxon>
        <taxon>Planctomycetota</taxon>
        <taxon>Planctomycetia</taxon>
        <taxon>Planctomycetales</taxon>
        <taxon>Planctomycetaceae</taxon>
        <taxon>Symmachiella</taxon>
    </lineage>
</organism>
<dbReference type="InterPro" id="IPR029058">
    <property type="entry name" value="AB_hydrolase_fold"/>
</dbReference>
<dbReference type="InterPro" id="IPR050261">
    <property type="entry name" value="FrsA_esterase"/>
</dbReference>
<dbReference type="SUPFAM" id="SSF53474">
    <property type="entry name" value="alpha/beta-Hydrolases"/>
    <property type="match status" value="1"/>
</dbReference>
<gene>
    <name evidence="1" type="ORF">Mal52_15080</name>
</gene>
<dbReference type="RefSeq" id="WP_145375047.1">
    <property type="nucleotide sequence ID" value="NZ_CP036276.1"/>
</dbReference>
<protein>
    <recommendedName>
        <fullName evidence="3">Acetyl xylan esterase (AXE1)</fullName>
    </recommendedName>
</protein>